<reference evidence="2" key="1">
    <citation type="submission" date="2018-05" db="EMBL/GenBank/DDBJ databases">
        <authorList>
            <person name="Lanie J.A."/>
            <person name="Ng W.-L."/>
            <person name="Kazmierczak K.M."/>
            <person name="Andrzejewski T.M."/>
            <person name="Davidsen T.M."/>
            <person name="Wayne K.J."/>
            <person name="Tettelin H."/>
            <person name="Glass J.I."/>
            <person name="Rusch D."/>
            <person name="Podicherti R."/>
            <person name="Tsui H.-C.T."/>
            <person name="Winkler M.E."/>
        </authorList>
    </citation>
    <scope>NUCLEOTIDE SEQUENCE</scope>
</reference>
<evidence type="ECO:0000256" key="1">
    <source>
        <dbReference type="SAM" id="MobiDB-lite"/>
    </source>
</evidence>
<accession>A0A382ULN4</accession>
<evidence type="ECO:0000313" key="2">
    <source>
        <dbReference type="EMBL" id="SVD34591.1"/>
    </source>
</evidence>
<sequence length="130" mass="14287">VDGKSINNPLNQETVTVRGIVAGEYVVNIFHYLATTPDVVPVTVKVEKLNPKVTVLFYDTIDLDHTGQEETAARFVIDQDGSVMDVNTREKSLVQLSRKAPAEPVRSDDASSDDLPQRVTPTPRGIVIDQ</sequence>
<organism evidence="2">
    <name type="scientific">marine metagenome</name>
    <dbReference type="NCBI Taxonomy" id="408172"/>
    <lineage>
        <taxon>unclassified sequences</taxon>
        <taxon>metagenomes</taxon>
        <taxon>ecological metagenomes</taxon>
    </lineage>
</organism>
<name>A0A382ULN4_9ZZZZ</name>
<proteinExistence type="predicted"/>
<gene>
    <name evidence="2" type="ORF">METZ01_LOCUS387445</name>
</gene>
<protein>
    <submittedName>
        <fullName evidence="2">Uncharacterized protein</fullName>
    </submittedName>
</protein>
<dbReference type="AlphaFoldDB" id="A0A382ULN4"/>
<dbReference type="EMBL" id="UINC01144833">
    <property type="protein sequence ID" value="SVD34591.1"/>
    <property type="molecule type" value="Genomic_DNA"/>
</dbReference>
<feature type="non-terminal residue" evidence="2">
    <location>
        <position position="1"/>
    </location>
</feature>
<feature type="region of interest" description="Disordered" evidence="1">
    <location>
        <begin position="94"/>
        <end position="130"/>
    </location>
</feature>